<keyword evidence="4" id="KW-1185">Reference proteome</keyword>
<evidence type="ECO:0000259" key="2">
    <source>
        <dbReference type="Pfam" id="PF08502"/>
    </source>
</evidence>
<name>A0ABT4DRU8_9BACL</name>
<dbReference type="InterPro" id="IPR036230">
    <property type="entry name" value="LeuA_allosteric_dom_sf"/>
</dbReference>
<proteinExistence type="predicted"/>
<evidence type="ECO:0000256" key="1">
    <source>
        <dbReference type="ARBA" id="ARBA00022679"/>
    </source>
</evidence>
<comment type="caution">
    <text evidence="3">The sequence shown here is derived from an EMBL/GenBank/DDBJ whole genome shotgun (WGS) entry which is preliminary data.</text>
</comment>
<dbReference type="Proteomes" id="UP001207626">
    <property type="component" value="Unassembled WGS sequence"/>
</dbReference>
<evidence type="ECO:0000313" key="4">
    <source>
        <dbReference type="Proteomes" id="UP001207626"/>
    </source>
</evidence>
<gene>
    <name evidence="3" type="ORF">M5X09_09750</name>
</gene>
<dbReference type="EMBL" id="JAMDLW010000010">
    <property type="protein sequence ID" value="MCY9519965.1"/>
    <property type="molecule type" value="Genomic_DNA"/>
</dbReference>
<dbReference type="InterPro" id="IPR013709">
    <property type="entry name" value="2-isopropylmalate_synth_dimer"/>
</dbReference>
<dbReference type="SUPFAM" id="SSF110921">
    <property type="entry name" value="2-isopropylmalate synthase LeuA, allosteric (dimerisation) domain"/>
    <property type="match status" value="1"/>
</dbReference>
<sequence>MNEQFEPLSLLDVKVVAGNDRKRAASVTVQEQATGKRQTYAGLGSGSIEAVGEALARGRERNEPN</sequence>
<dbReference type="Pfam" id="PF08502">
    <property type="entry name" value="LeuA_dimer"/>
    <property type="match status" value="1"/>
</dbReference>
<evidence type="ECO:0000313" key="3">
    <source>
        <dbReference type="EMBL" id="MCY9519965.1"/>
    </source>
</evidence>
<organism evidence="3 4">
    <name type="scientific">Paenibacillus apiarius</name>
    <dbReference type="NCBI Taxonomy" id="46240"/>
    <lineage>
        <taxon>Bacteria</taxon>
        <taxon>Bacillati</taxon>
        <taxon>Bacillota</taxon>
        <taxon>Bacilli</taxon>
        <taxon>Bacillales</taxon>
        <taxon>Paenibacillaceae</taxon>
        <taxon>Paenibacillus</taxon>
    </lineage>
</organism>
<feature type="domain" description="2-isopropylmalate synthase LeuA allosteric (dimerisation)" evidence="2">
    <location>
        <begin position="3"/>
        <end position="57"/>
    </location>
</feature>
<reference evidence="3 4" key="1">
    <citation type="submission" date="2022-05" db="EMBL/GenBank/DDBJ databases">
        <title>Genome Sequencing of Bee-Associated Microbes.</title>
        <authorList>
            <person name="Dunlap C."/>
        </authorList>
    </citation>
    <scope>NUCLEOTIDE SEQUENCE [LARGE SCALE GENOMIC DNA]</scope>
    <source>
        <strain evidence="3 4">NRRL NRS-1438</strain>
    </source>
</reference>
<accession>A0ABT4DRU8</accession>
<protein>
    <recommendedName>
        <fullName evidence="2">2-isopropylmalate synthase LeuA allosteric (dimerisation) domain-containing protein</fullName>
    </recommendedName>
</protein>
<keyword evidence="1" id="KW-0808">Transferase</keyword>